<protein>
    <recommendedName>
        <fullName evidence="7">BZIP domain-containing protein</fullName>
    </recommendedName>
</protein>
<dbReference type="OrthoDB" id="295274at2759"/>
<organism evidence="8 9">
    <name type="scientific">Coemansia javaensis</name>
    <dbReference type="NCBI Taxonomy" id="2761396"/>
    <lineage>
        <taxon>Eukaryota</taxon>
        <taxon>Fungi</taxon>
        <taxon>Fungi incertae sedis</taxon>
        <taxon>Zoopagomycota</taxon>
        <taxon>Kickxellomycotina</taxon>
        <taxon>Kickxellomycetes</taxon>
        <taxon>Kickxellales</taxon>
        <taxon>Kickxellaceae</taxon>
        <taxon>Coemansia</taxon>
    </lineage>
</organism>
<dbReference type="InterPro" id="IPR002112">
    <property type="entry name" value="Leuzip_Jun"/>
</dbReference>
<dbReference type="CDD" id="cd14687">
    <property type="entry name" value="bZIP_ATF2"/>
    <property type="match status" value="1"/>
</dbReference>
<evidence type="ECO:0000256" key="6">
    <source>
        <dbReference type="SAM" id="MobiDB-lite"/>
    </source>
</evidence>
<dbReference type="SUPFAM" id="SSF57959">
    <property type="entry name" value="Leucine zipper domain"/>
    <property type="match status" value="1"/>
</dbReference>
<feature type="compositionally biased region" description="Pro residues" evidence="6">
    <location>
        <begin position="247"/>
        <end position="256"/>
    </location>
</feature>
<dbReference type="PROSITE" id="PS50217">
    <property type="entry name" value="BZIP"/>
    <property type="match status" value="1"/>
</dbReference>
<dbReference type="Gene3D" id="1.20.5.170">
    <property type="match status" value="1"/>
</dbReference>
<dbReference type="EMBL" id="JANBUL010000020">
    <property type="protein sequence ID" value="KAJ2784774.1"/>
    <property type="molecule type" value="Genomic_DNA"/>
</dbReference>
<evidence type="ECO:0000256" key="1">
    <source>
        <dbReference type="ARBA" id="ARBA00004123"/>
    </source>
</evidence>
<comment type="subcellular location">
    <subcellularLocation>
        <location evidence="1">Nucleus</location>
    </subcellularLocation>
</comment>
<dbReference type="InterPro" id="IPR046347">
    <property type="entry name" value="bZIP_sf"/>
</dbReference>
<dbReference type="AlphaFoldDB" id="A0A9W8LJX4"/>
<dbReference type="InterPro" id="IPR004827">
    <property type="entry name" value="bZIP"/>
</dbReference>
<dbReference type="GO" id="GO:0003677">
    <property type="term" value="F:DNA binding"/>
    <property type="evidence" value="ECO:0007669"/>
    <property type="project" value="UniProtKB-KW"/>
</dbReference>
<sequence length="353" mass="35990">MSLPPGCAAPARHHLAQAPIFEPVFSVPAAGSPVAAAAAAVAAATLSESPPPPPLPHEQLPERPRTSQAGHPRATTRSPAAMATAANDRHASVRGGGIHKPKQPPAPAPAAGPGPGQDAAAADSCDDGDGPTAEQRRRQRFLERNRIAASKCRQKKKMWVQELERRAEEVTMQNRTLHIAIVQLKEEVMVLKNQLLAHRNCTCSAIHQYLQADRAAAAAAAAAEIVPAAVPLPPPGPGPGPSQALLPPAPPPPPAPAAAHHHANPAVAAAAAAVAAAAVGNAVTAAAAGPALLLQTQAQAQAQTAFIIQQQQQHVRGPQTFNPQMPHHPHMSAAGGPNSAAAVPGAFGVGPRP</sequence>
<evidence type="ECO:0000259" key="7">
    <source>
        <dbReference type="PROSITE" id="PS50217"/>
    </source>
</evidence>
<dbReference type="Pfam" id="PF00170">
    <property type="entry name" value="bZIP_1"/>
    <property type="match status" value="1"/>
</dbReference>
<feature type="region of interest" description="Disordered" evidence="6">
    <location>
        <begin position="40"/>
        <end position="135"/>
    </location>
</feature>
<dbReference type="GO" id="GO:0005634">
    <property type="term" value="C:nucleus"/>
    <property type="evidence" value="ECO:0007669"/>
    <property type="project" value="UniProtKB-SubCell"/>
</dbReference>
<dbReference type="FunFam" id="1.20.5.170:FF:000010">
    <property type="entry name" value="Cyclic AMP-dependent transcription factor ATF-2"/>
    <property type="match status" value="1"/>
</dbReference>
<accession>A0A9W8LJX4</accession>
<evidence type="ECO:0000313" key="8">
    <source>
        <dbReference type="EMBL" id="KAJ2784774.1"/>
    </source>
</evidence>
<dbReference type="PANTHER" id="PTHR19304">
    <property type="entry name" value="CYCLIC-AMP RESPONSE ELEMENT BINDING PROTEIN"/>
    <property type="match status" value="1"/>
</dbReference>
<evidence type="ECO:0000256" key="4">
    <source>
        <dbReference type="ARBA" id="ARBA00023163"/>
    </source>
</evidence>
<name>A0A9W8LJX4_9FUNG</name>
<gene>
    <name evidence="8" type="ORF">H4R18_000901</name>
</gene>
<keyword evidence="2" id="KW-0805">Transcription regulation</keyword>
<feature type="domain" description="BZIP" evidence="7">
    <location>
        <begin position="135"/>
        <end position="198"/>
    </location>
</feature>
<reference evidence="8" key="1">
    <citation type="submission" date="2022-07" db="EMBL/GenBank/DDBJ databases">
        <title>Phylogenomic reconstructions and comparative analyses of Kickxellomycotina fungi.</title>
        <authorList>
            <person name="Reynolds N.K."/>
            <person name="Stajich J.E."/>
            <person name="Barry K."/>
            <person name="Grigoriev I.V."/>
            <person name="Crous P."/>
            <person name="Smith M.E."/>
        </authorList>
    </citation>
    <scope>NUCLEOTIDE SEQUENCE</scope>
    <source>
        <strain evidence="8">NBRC 105414</strain>
    </source>
</reference>
<keyword evidence="9" id="KW-1185">Reference proteome</keyword>
<feature type="compositionally biased region" description="Pro residues" evidence="6">
    <location>
        <begin position="103"/>
        <end position="112"/>
    </location>
</feature>
<dbReference type="InterPro" id="IPR051027">
    <property type="entry name" value="bZIP_transcription_factors"/>
</dbReference>
<dbReference type="PROSITE" id="PS00036">
    <property type="entry name" value="BZIP_BASIC"/>
    <property type="match status" value="1"/>
</dbReference>
<keyword evidence="3" id="KW-0238">DNA-binding</keyword>
<proteinExistence type="predicted"/>
<dbReference type="PRINTS" id="PR00043">
    <property type="entry name" value="LEUZIPPRJUN"/>
</dbReference>
<evidence type="ECO:0000256" key="2">
    <source>
        <dbReference type="ARBA" id="ARBA00023015"/>
    </source>
</evidence>
<dbReference type="Proteomes" id="UP001140217">
    <property type="component" value="Unassembled WGS sequence"/>
</dbReference>
<keyword evidence="4" id="KW-0804">Transcription</keyword>
<evidence type="ECO:0000313" key="9">
    <source>
        <dbReference type="Proteomes" id="UP001140217"/>
    </source>
</evidence>
<dbReference type="GO" id="GO:0003700">
    <property type="term" value="F:DNA-binding transcription factor activity"/>
    <property type="evidence" value="ECO:0007669"/>
    <property type="project" value="InterPro"/>
</dbReference>
<dbReference type="SMART" id="SM00338">
    <property type="entry name" value="BRLZ"/>
    <property type="match status" value="1"/>
</dbReference>
<comment type="caution">
    <text evidence="8">The sequence shown here is derived from an EMBL/GenBank/DDBJ whole genome shotgun (WGS) entry which is preliminary data.</text>
</comment>
<keyword evidence="5" id="KW-0539">Nucleus</keyword>
<evidence type="ECO:0000256" key="5">
    <source>
        <dbReference type="ARBA" id="ARBA00023242"/>
    </source>
</evidence>
<evidence type="ECO:0000256" key="3">
    <source>
        <dbReference type="ARBA" id="ARBA00023125"/>
    </source>
</evidence>
<feature type="region of interest" description="Disordered" evidence="6">
    <location>
        <begin position="233"/>
        <end position="262"/>
    </location>
</feature>